<evidence type="ECO:0000256" key="7">
    <source>
        <dbReference type="RuleBase" id="RU364038"/>
    </source>
</evidence>
<evidence type="ECO:0000256" key="1">
    <source>
        <dbReference type="ARBA" id="ARBA00004418"/>
    </source>
</evidence>
<dbReference type="InterPro" id="IPR036249">
    <property type="entry name" value="Thioredoxin-like_sf"/>
</dbReference>
<keyword evidence="10" id="KW-0413">Isomerase</keyword>
<name>A0A2S5SZS6_9BURK</name>
<dbReference type="Pfam" id="PF13098">
    <property type="entry name" value="Thioredoxin_2"/>
    <property type="match status" value="1"/>
</dbReference>
<dbReference type="InterPro" id="IPR009094">
    <property type="entry name" value="DiS-bond_isomerase_DsbC/G_N_sf"/>
</dbReference>
<evidence type="ECO:0000259" key="9">
    <source>
        <dbReference type="Pfam" id="PF13098"/>
    </source>
</evidence>
<keyword evidence="6 7" id="KW-0676">Redox-active center</keyword>
<feature type="domain" description="Disulphide bond isomerase DsbC/G N-terminal" evidence="8">
    <location>
        <begin position="19"/>
        <end position="86"/>
    </location>
</feature>
<dbReference type="SUPFAM" id="SSF54423">
    <property type="entry name" value="DsbC/DsbG N-terminal domain-like"/>
    <property type="match status" value="1"/>
</dbReference>
<feature type="domain" description="Thioredoxin-like fold" evidence="9">
    <location>
        <begin position="110"/>
        <end position="234"/>
    </location>
</feature>
<protein>
    <recommendedName>
        <fullName evidence="7">Thiol:disulfide interchange protein</fullName>
    </recommendedName>
</protein>
<dbReference type="InterPro" id="IPR051470">
    <property type="entry name" value="Thiol:disulfide_interchange"/>
</dbReference>
<dbReference type="PANTHER" id="PTHR35272">
    <property type="entry name" value="THIOL:DISULFIDE INTERCHANGE PROTEIN DSBC-RELATED"/>
    <property type="match status" value="1"/>
</dbReference>
<dbReference type="Pfam" id="PF10411">
    <property type="entry name" value="DsbC_N"/>
    <property type="match status" value="1"/>
</dbReference>
<evidence type="ECO:0000259" key="8">
    <source>
        <dbReference type="Pfam" id="PF10411"/>
    </source>
</evidence>
<accession>A0A2S5SZS6</accession>
<dbReference type="Gene3D" id="3.10.450.70">
    <property type="entry name" value="Disulphide bond isomerase, DsbC/G, N-terminal"/>
    <property type="match status" value="1"/>
</dbReference>
<evidence type="ECO:0000256" key="6">
    <source>
        <dbReference type="ARBA" id="ARBA00023284"/>
    </source>
</evidence>
<dbReference type="GO" id="GO:0042597">
    <property type="term" value="C:periplasmic space"/>
    <property type="evidence" value="ECO:0007669"/>
    <property type="project" value="UniProtKB-SubCell"/>
</dbReference>
<dbReference type="OrthoDB" id="12976at2"/>
<evidence type="ECO:0000256" key="5">
    <source>
        <dbReference type="ARBA" id="ARBA00023157"/>
    </source>
</evidence>
<comment type="caution">
    <text evidence="10">The sequence shown here is derived from an EMBL/GenBank/DDBJ whole genome shotgun (WGS) entry which is preliminary data.</text>
</comment>
<dbReference type="InterPro" id="IPR018950">
    <property type="entry name" value="DiS-bond_isomerase_DsbC/G_N"/>
</dbReference>
<keyword evidence="5" id="KW-1015">Disulfide bond</keyword>
<gene>
    <name evidence="10" type="ORF">C1704_01250</name>
</gene>
<dbReference type="SUPFAM" id="SSF52833">
    <property type="entry name" value="Thioredoxin-like"/>
    <property type="match status" value="1"/>
</dbReference>
<dbReference type="InterPro" id="IPR033954">
    <property type="entry name" value="DiS-bond_Isoase_DsbC/G"/>
</dbReference>
<dbReference type="RefSeq" id="WP_104300178.1">
    <property type="nucleotide sequence ID" value="NZ_PSNX01000001.1"/>
</dbReference>
<sequence length="240" mass="26505">MSFRTTLTALLLSALALPALANEAAIRKSFAELMPNVPAIDEVTATPVPGLFEVRIGHDIVYTDAQGSFLIRGELIDLMARRNLTEERVNKLTAIDFASLPLRDAIVMKNGNGKRKIAVFADPNCGYCKRFERDVQQVKDVTVYTFLYPVPIGADSEAKSRDVWCAKDRLKAWQDLMLRGIAPPAAPAGCDWRAVTRSTELARKHRINGTPALIFEDGTRVPGALNTAQIEQQLAQIKTR</sequence>
<evidence type="ECO:0000256" key="2">
    <source>
        <dbReference type="ARBA" id="ARBA00009813"/>
    </source>
</evidence>
<dbReference type="EMBL" id="PSNX01000001">
    <property type="protein sequence ID" value="PPE68128.1"/>
    <property type="molecule type" value="Genomic_DNA"/>
</dbReference>
<keyword evidence="3 7" id="KW-0732">Signal</keyword>
<dbReference type="Proteomes" id="UP000238605">
    <property type="component" value="Unassembled WGS sequence"/>
</dbReference>
<evidence type="ECO:0000313" key="11">
    <source>
        <dbReference type="Proteomes" id="UP000238605"/>
    </source>
</evidence>
<organism evidence="10 11">
    <name type="scientific">Caldimonas caldifontis</name>
    <dbReference type="NCBI Taxonomy" id="1452508"/>
    <lineage>
        <taxon>Bacteria</taxon>
        <taxon>Pseudomonadati</taxon>
        <taxon>Pseudomonadota</taxon>
        <taxon>Betaproteobacteria</taxon>
        <taxon>Burkholderiales</taxon>
        <taxon>Sphaerotilaceae</taxon>
        <taxon>Caldimonas</taxon>
    </lineage>
</organism>
<comment type="function">
    <text evidence="7">Required for disulfide bond formation in some periplasmic proteins. Acts by transferring its disulfide bond to other proteins and is reduced in the process.</text>
</comment>
<evidence type="ECO:0000256" key="4">
    <source>
        <dbReference type="ARBA" id="ARBA00022764"/>
    </source>
</evidence>
<feature type="chain" id="PRO_5015368266" description="Thiol:disulfide interchange protein" evidence="7">
    <location>
        <begin position="22"/>
        <end position="240"/>
    </location>
</feature>
<dbReference type="AlphaFoldDB" id="A0A2S5SZS6"/>
<evidence type="ECO:0000313" key="10">
    <source>
        <dbReference type="EMBL" id="PPE68128.1"/>
    </source>
</evidence>
<keyword evidence="11" id="KW-1185">Reference proteome</keyword>
<dbReference type="Gene3D" id="3.40.30.10">
    <property type="entry name" value="Glutaredoxin"/>
    <property type="match status" value="1"/>
</dbReference>
<reference evidence="10 11" key="1">
    <citation type="submission" date="2018-02" db="EMBL/GenBank/DDBJ databases">
        <title>Reclassifiation of [Polyangium] brachysporum DSM 7029 as Guopingzhaonella breviflexa gen. nov., sp. nov., a member of the family Comamonadaceae.</title>
        <authorList>
            <person name="Tang B."/>
        </authorList>
    </citation>
    <scope>NUCLEOTIDE SEQUENCE [LARGE SCALE GENOMIC DNA]</scope>
    <source>
        <strain evidence="10 11">BCRC 80649</strain>
    </source>
</reference>
<dbReference type="InterPro" id="IPR012336">
    <property type="entry name" value="Thioredoxin-like_fold"/>
</dbReference>
<comment type="subcellular location">
    <subcellularLocation>
        <location evidence="1 7">Periplasm</location>
    </subcellularLocation>
</comment>
<proteinExistence type="inferred from homology"/>
<dbReference type="CDD" id="cd03020">
    <property type="entry name" value="DsbA_DsbC_DsbG"/>
    <property type="match status" value="1"/>
</dbReference>
<evidence type="ECO:0000256" key="3">
    <source>
        <dbReference type="ARBA" id="ARBA00022729"/>
    </source>
</evidence>
<dbReference type="PANTHER" id="PTHR35272:SF3">
    <property type="entry name" value="THIOL:DISULFIDE INTERCHANGE PROTEIN DSBC"/>
    <property type="match status" value="1"/>
</dbReference>
<feature type="signal peptide" evidence="7">
    <location>
        <begin position="1"/>
        <end position="21"/>
    </location>
</feature>
<keyword evidence="4 7" id="KW-0574">Periplasm</keyword>
<dbReference type="GO" id="GO:0016853">
    <property type="term" value="F:isomerase activity"/>
    <property type="evidence" value="ECO:0007669"/>
    <property type="project" value="UniProtKB-KW"/>
</dbReference>
<comment type="similarity">
    <text evidence="2 7">Belongs to the thioredoxin family. DsbC subfamily.</text>
</comment>